<evidence type="ECO:0000313" key="2">
    <source>
        <dbReference type="EMBL" id="KUM59967.1"/>
    </source>
</evidence>
<evidence type="ECO:0000313" key="1">
    <source>
        <dbReference type="EMBL" id="KUM56725.1"/>
    </source>
</evidence>
<protein>
    <submittedName>
        <fullName evidence="1">Uncharacterized protein</fullName>
    </submittedName>
</protein>
<dbReference type="EMBL" id="LLXE01000197">
    <property type="protein sequence ID" value="KUM59967.1"/>
    <property type="molecule type" value="Genomic_DNA"/>
</dbReference>
<keyword evidence="3" id="KW-1185">Reference proteome</keyword>
<comment type="caution">
    <text evidence="1">The sequence shown here is derived from an EMBL/GenBank/DDBJ whole genome shotgun (WGS) entry which is preliminary data.</text>
</comment>
<organism evidence="1 3">
    <name type="scientific">Penicillium freii</name>
    <dbReference type="NCBI Taxonomy" id="48697"/>
    <lineage>
        <taxon>Eukaryota</taxon>
        <taxon>Fungi</taxon>
        <taxon>Dikarya</taxon>
        <taxon>Ascomycota</taxon>
        <taxon>Pezizomycotina</taxon>
        <taxon>Eurotiomycetes</taxon>
        <taxon>Eurotiomycetidae</taxon>
        <taxon>Eurotiales</taxon>
        <taxon>Aspergillaceae</taxon>
        <taxon>Penicillium</taxon>
    </lineage>
</organism>
<dbReference type="AlphaFoldDB" id="A0A101MA61"/>
<feature type="non-terminal residue" evidence="1">
    <location>
        <position position="1"/>
    </location>
</feature>
<gene>
    <name evidence="1" type="ORF">ACN42_g10478</name>
    <name evidence="2" type="ORF">ACN42_g7151</name>
</gene>
<sequence length="19" mass="2094">SCDLHGIIPCKIHVFNLAL</sequence>
<dbReference type="EMBL" id="LLXE01000444">
    <property type="protein sequence ID" value="KUM56725.1"/>
    <property type="molecule type" value="Genomic_DNA"/>
</dbReference>
<evidence type="ECO:0000313" key="3">
    <source>
        <dbReference type="Proteomes" id="UP000055045"/>
    </source>
</evidence>
<accession>A0A101MA61</accession>
<dbReference type="Proteomes" id="UP000055045">
    <property type="component" value="Unassembled WGS sequence"/>
</dbReference>
<name>A0A101MA61_PENFR</name>
<reference evidence="1 3" key="1">
    <citation type="submission" date="2015-10" db="EMBL/GenBank/DDBJ databases">
        <title>Genome sequencing of Penicillium freii.</title>
        <authorList>
            <person name="Nguyen H.D."/>
            <person name="Visagie C.M."/>
            <person name="Seifert K.A."/>
        </authorList>
    </citation>
    <scope>NUCLEOTIDE SEQUENCE [LARGE SCALE GENOMIC DNA]</scope>
    <source>
        <strain evidence="1 3">DAOM 242723</strain>
    </source>
</reference>
<proteinExistence type="predicted"/>